<dbReference type="OrthoDB" id="10518477at2759"/>
<keyword evidence="3" id="KW-1185">Reference proteome</keyword>
<keyword evidence="1" id="KW-0732">Signal</keyword>
<evidence type="ECO:0000313" key="3">
    <source>
        <dbReference type="Proteomes" id="UP000237631"/>
    </source>
</evidence>
<dbReference type="Proteomes" id="UP000237631">
    <property type="component" value="Unassembled WGS sequence"/>
</dbReference>
<dbReference type="AlphaFoldDB" id="A0A2S6C7F2"/>
<organism evidence="2 3">
    <name type="scientific">Cercospora berteroae</name>
    <dbReference type="NCBI Taxonomy" id="357750"/>
    <lineage>
        <taxon>Eukaryota</taxon>
        <taxon>Fungi</taxon>
        <taxon>Dikarya</taxon>
        <taxon>Ascomycota</taxon>
        <taxon>Pezizomycotina</taxon>
        <taxon>Dothideomycetes</taxon>
        <taxon>Dothideomycetidae</taxon>
        <taxon>Mycosphaerellales</taxon>
        <taxon>Mycosphaerellaceae</taxon>
        <taxon>Cercospora</taxon>
    </lineage>
</organism>
<evidence type="ECO:0000256" key="1">
    <source>
        <dbReference type="SAM" id="SignalP"/>
    </source>
</evidence>
<feature type="signal peptide" evidence="1">
    <location>
        <begin position="1"/>
        <end position="17"/>
    </location>
</feature>
<name>A0A2S6C7F2_9PEZI</name>
<feature type="chain" id="PRO_5015590807" description="DUF937 domain-containing protein" evidence="1">
    <location>
        <begin position="18"/>
        <end position="231"/>
    </location>
</feature>
<accession>A0A2S6C7F2</accession>
<evidence type="ECO:0008006" key="4">
    <source>
        <dbReference type="Google" id="ProtNLM"/>
    </source>
</evidence>
<comment type="caution">
    <text evidence="2">The sequence shown here is derived from an EMBL/GenBank/DDBJ whole genome shotgun (WGS) entry which is preliminary data.</text>
</comment>
<protein>
    <recommendedName>
        <fullName evidence="4">DUF937 domain-containing protein</fullName>
    </recommendedName>
</protein>
<dbReference type="EMBL" id="PNEN01000534">
    <property type="protein sequence ID" value="PPJ55667.1"/>
    <property type="molecule type" value="Genomic_DNA"/>
</dbReference>
<sequence length="231" mass="24307">MKFSTIAVPALMGLASAQDITFEEKREAEPIGPLGLLGLGSLAIPVVQKLFGKRDLSSLSANELEILNRLSARDIQLDADDVKILSALQRRDAEADPIGPLDLLGLGSLAIPVVQKLFGKRDISELDANELQILQSLQARDAAVGPGALALISGAAYPVANWLLEKVAGPGKQAKRSIELDDEDLQILQSLQRRDAAVGPGALALIGGAAYPVANWLLEKVAGPAKQGKPS</sequence>
<gene>
    <name evidence="2" type="ORF">CBER1_05852</name>
</gene>
<proteinExistence type="predicted"/>
<reference evidence="3" key="1">
    <citation type="journal article" date="2017" name="bioRxiv">
        <title>Conservation of a gene cluster reveals novel cercosporin biosynthetic mechanisms and extends production to the genus Colletotrichum.</title>
        <authorList>
            <person name="de Jonge R."/>
            <person name="Ebert M.K."/>
            <person name="Huitt-Roehl C.R."/>
            <person name="Pal P."/>
            <person name="Suttle J.C."/>
            <person name="Spanner R.E."/>
            <person name="Neubauer J.D."/>
            <person name="Jurick W.M.II."/>
            <person name="Stott K.A."/>
            <person name="Secor G.A."/>
            <person name="Thomma B.P.H.J."/>
            <person name="Van de Peer Y."/>
            <person name="Townsend C.A."/>
            <person name="Bolton M.D."/>
        </authorList>
    </citation>
    <scope>NUCLEOTIDE SEQUENCE [LARGE SCALE GENOMIC DNA]</scope>
    <source>
        <strain evidence="3">CBS538.71</strain>
    </source>
</reference>
<evidence type="ECO:0000313" key="2">
    <source>
        <dbReference type="EMBL" id="PPJ55667.1"/>
    </source>
</evidence>